<evidence type="ECO:0000313" key="3">
    <source>
        <dbReference type="Proteomes" id="UP001153069"/>
    </source>
</evidence>
<accession>A0A9N8HQ34</accession>
<gene>
    <name evidence="2" type="ORF">SEMRO_1130_G244450.1</name>
</gene>
<dbReference type="InterPro" id="IPR001251">
    <property type="entry name" value="CRAL-TRIO_dom"/>
</dbReference>
<evidence type="ECO:0000313" key="2">
    <source>
        <dbReference type="EMBL" id="CAB9520735.1"/>
    </source>
</evidence>
<organism evidence="2 3">
    <name type="scientific">Seminavis robusta</name>
    <dbReference type="NCBI Taxonomy" id="568900"/>
    <lineage>
        <taxon>Eukaryota</taxon>
        <taxon>Sar</taxon>
        <taxon>Stramenopiles</taxon>
        <taxon>Ochrophyta</taxon>
        <taxon>Bacillariophyta</taxon>
        <taxon>Bacillariophyceae</taxon>
        <taxon>Bacillariophycidae</taxon>
        <taxon>Naviculales</taxon>
        <taxon>Naviculaceae</taxon>
        <taxon>Seminavis</taxon>
    </lineage>
</organism>
<dbReference type="InterPro" id="IPR036865">
    <property type="entry name" value="CRAL-TRIO_dom_sf"/>
</dbReference>
<reference evidence="2" key="1">
    <citation type="submission" date="2020-06" db="EMBL/GenBank/DDBJ databases">
        <authorList>
            <consortium name="Plant Systems Biology data submission"/>
        </authorList>
    </citation>
    <scope>NUCLEOTIDE SEQUENCE</scope>
    <source>
        <strain evidence="2">D6</strain>
    </source>
</reference>
<dbReference type="SUPFAM" id="SSF52087">
    <property type="entry name" value="CRAL/TRIO domain"/>
    <property type="match status" value="1"/>
</dbReference>
<evidence type="ECO:0000259" key="1">
    <source>
        <dbReference type="Pfam" id="PF00650"/>
    </source>
</evidence>
<feature type="domain" description="CRAL-TRIO" evidence="1">
    <location>
        <begin position="120"/>
        <end position="211"/>
    </location>
</feature>
<sequence>MQLSVDEITRALRIKASILCDSRLKEESDFVCVQYALAAHAEDSLEEICHRIYLLQCARSEYQILDTVEQGVQLAHQYTLQHPGMWLDVSYMAATKNYCKIQDLAAFRPSEQIKTDEHRRIFLLGNYYMWNCLLPDFQAIREGWTYLSECDGVGSELLDPIATEIIMHHLWQGYPKNIKEMFFYNSPTVINIFWSLCKKFMPKHKERCIHLDCNPEALSGIRLDALYKTPTKEEARVKLIQTIGNQLQLRRQNEEKFSLEGVGVAQILGLNHPHLSMP</sequence>
<dbReference type="CDD" id="cd00170">
    <property type="entry name" value="SEC14"/>
    <property type="match status" value="1"/>
</dbReference>
<dbReference type="Proteomes" id="UP001153069">
    <property type="component" value="Unassembled WGS sequence"/>
</dbReference>
<dbReference type="EMBL" id="CAICTM010001128">
    <property type="protein sequence ID" value="CAB9520735.1"/>
    <property type="molecule type" value="Genomic_DNA"/>
</dbReference>
<protein>
    <recommendedName>
        <fullName evidence="1">CRAL-TRIO domain-containing protein</fullName>
    </recommendedName>
</protein>
<dbReference type="AlphaFoldDB" id="A0A9N8HQ34"/>
<proteinExistence type="predicted"/>
<name>A0A9N8HQ34_9STRA</name>
<dbReference type="Gene3D" id="3.40.525.10">
    <property type="entry name" value="CRAL-TRIO lipid binding domain"/>
    <property type="match status" value="1"/>
</dbReference>
<dbReference type="Pfam" id="PF00650">
    <property type="entry name" value="CRAL_TRIO"/>
    <property type="match status" value="1"/>
</dbReference>
<comment type="caution">
    <text evidence="2">The sequence shown here is derived from an EMBL/GenBank/DDBJ whole genome shotgun (WGS) entry which is preliminary data.</text>
</comment>
<keyword evidence="3" id="KW-1185">Reference proteome</keyword>